<dbReference type="RefSeq" id="WP_136834048.1">
    <property type="nucleotide sequence ID" value="NZ_SWBQ01000001.1"/>
</dbReference>
<keyword evidence="3" id="KW-0804">Transcription</keyword>
<dbReference type="AlphaFoldDB" id="A0A4U1CLE9"/>
<reference evidence="5 6" key="1">
    <citation type="submission" date="2019-04" db="EMBL/GenBank/DDBJ databases">
        <title>Pedobacter sp. RP-3-15 sp. nov., isolated from Arctic soil.</title>
        <authorList>
            <person name="Dahal R.H."/>
            <person name="Kim D.-U."/>
        </authorList>
    </citation>
    <scope>NUCLEOTIDE SEQUENCE [LARGE SCALE GENOMIC DNA]</scope>
    <source>
        <strain evidence="5 6">RP-3-15</strain>
    </source>
</reference>
<dbReference type="GO" id="GO:0003700">
    <property type="term" value="F:DNA-binding transcription factor activity"/>
    <property type="evidence" value="ECO:0007669"/>
    <property type="project" value="InterPro"/>
</dbReference>
<comment type="caution">
    <text evidence="5">The sequence shown here is derived from an EMBL/GenBank/DDBJ whole genome shotgun (WGS) entry which is preliminary data.</text>
</comment>
<evidence type="ECO:0000313" key="5">
    <source>
        <dbReference type="EMBL" id="TKC08627.1"/>
    </source>
</evidence>
<dbReference type="SUPFAM" id="SSF46689">
    <property type="entry name" value="Homeodomain-like"/>
    <property type="match status" value="1"/>
</dbReference>
<evidence type="ECO:0000259" key="4">
    <source>
        <dbReference type="PROSITE" id="PS01124"/>
    </source>
</evidence>
<proteinExistence type="predicted"/>
<dbReference type="PROSITE" id="PS01124">
    <property type="entry name" value="HTH_ARAC_FAMILY_2"/>
    <property type="match status" value="1"/>
</dbReference>
<dbReference type="EMBL" id="SWBQ01000001">
    <property type="protein sequence ID" value="TKC08627.1"/>
    <property type="molecule type" value="Genomic_DNA"/>
</dbReference>
<dbReference type="GO" id="GO:0043565">
    <property type="term" value="F:sequence-specific DNA binding"/>
    <property type="evidence" value="ECO:0007669"/>
    <property type="project" value="InterPro"/>
</dbReference>
<dbReference type="InterPro" id="IPR011051">
    <property type="entry name" value="RmlC_Cupin_sf"/>
</dbReference>
<dbReference type="InterPro" id="IPR013096">
    <property type="entry name" value="Cupin_2"/>
</dbReference>
<dbReference type="Pfam" id="PF12833">
    <property type="entry name" value="HTH_18"/>
    <property type="match status" value="1"/>
</dbReference>
<accession>A0A4U1CLE9</accession>
<evidence type="ECO:0000313" key="6">
    <source>
        <dbReference type="Proteomes" id="UP000307244"/>
    </source>
</evidence>
<keyword evidence="2" id="KW-0238">DNA-binding</keyword>
<dbReference type="InterPro" id="IPR014710">
    <property type="entry name" value="RmlC-like_jellyroll"/>
</dbReference>
<feature type="domain" description="HTH araC/xylS-type" evidence="4">
    <location>
        <begin position="189"/>
        <end position="289"/>
    </location>
</feature>
<dbReference type="Gene3D" id="1.10.10.60">
    <property type="entry name" value="Homeodomain-like"/>
    <property type="match status" value="2"/>
</dbReference>
<dbReference type="PANTHER" id="PTHR43280:SF34">
    <property type="entry name" value="ARAC-FAMILY TRANSCRIPTIONAL REGULATOR"/>
    <property type="match status" value="1"/>
</dbReference>
<dbReference type="InterPro" id="IPR009057">
    <property type="entry name" value="Homeodomain-like_sf"/>
</dbReference>
<evidence type="ECO:0000256" key="3">
    <source>
        <dbReference type="ARBA" id="ARBA00023163"/>
    </source>
</evidence>
<keyword evidence="6" id="KW-1185">Reference proteome</keyword>
<dbReference type="SMART" id="SM00342">
    <property type="entry name" value="HTH_ARAC"/>
    <property type="match status" value="1"/>
</dbReference>
<dbReference type="Pfam" id="PF07883">
    <property type="entry name" value="Cupin_2"/>
    <property type="match status" value="1"/>
</dbReference>
<sequence length="301" mass="33952">MKVFPFTVLLPDDKSFIIQQVNAPHFYPYLHRHEEYQITWVEEGEGTLIIGNCMHAFKSGDIFFIGTNLPHLFKSNSESFNIRTGTGAKGYIVFFNLNGKLAPLFNLPEMKELKSFIVQNSHGFKLPAKYNRSVSGKLVDIYASPPTKTDTLFKFLELLNELSGIRNIVPLCSPVYSPAISENEGVRLRNILNFIMQNYNTPITLENVSDVAYMTPQAFCRYFKKHTGRKFISFLNEVRINEACKSLVAGNKGHNISGVAYGAGFSSITNFNRVFKSVIGSSPKDYINTYNKVNNSPMLSI</sequence>
<dbReference type="PROSITE" id="PS00041">
    <property type="entry name" value="HTH_ARAC_FAMILY_1"/>
    <property type="match status" value="1"/>
</dbReference>
<dbReference type="PANTHER" id="PTHR43280">
    <property type="entry name" value="ARAC-FAMILY TRANSCRIPTIONAL REGULATOR"/>
    <property type="match status" value="1"/>
</dbReference>
<keyword evidence="1" id="KW-0805">Transcription regulation</keyword>
<organism evidence="5 6">
    <name type="scientific">Pedobacter frigoris</name>
    <dbReference type="NCBI Taxonomy" id="2571272"/>
    <lineage>
        <taxon>Bacteria</taxon>
        <taxon>Pseudomonadati</taxon>
        <taxon>Bacteroidota</taxon>
        <taxon>Sphingobacteriia</taxon>
        <taxon>Sphingobacteriales</taxon>
        <taxon>Sphingobacteriaceae</taxon>
        <taxon>Pedobacter</taxon>
    </lineage>
</organism>
<dbReference type="Proteomes" id="UP000307244">
    <property type="component" value="Unassembled WGS sequence"/>
</dbReference>
<protein>
    <submittedName>
        <fullName evidence="5">AraC family transcriptional regulator</fullName>
    </submittedName>
</protein>
<dbReference type="Gene3D" id="2.60.120.10">
    <property type="entry name" value="Jelly Rolls"/>
    <property type="match status" value="1"/>
</dbReference>
<name>A0A4U1CLE9_9SPHI</name>
<dbReference type="InterPro" id="IPR018060">
    <property type="entry name" value="HTH_AraC"/>
</dbReference>
<evidence type="ECO:0000256" key="2">
    <source>
        <dbReference type="ARBA" id="ARBA00023125"/>
    </source>
</evidence>
<dbReference type="InterPro" id="IPR018062">
    <property type="entry name" value="HTH_AraC-typ_CS"/>
</dbReference>
<dbReference type="SUPFAM" id="SSF51182">
    <property type="entry name" value="RmlC-like cupins"/>
    <property type="match status" value="1"/>
</dbReference>
<evidence type="ECO:0000256" key="1">
    <source>
        <dbReference type="ARBA" id="ARBA00023015"/>
    </source>
</evidence>
<dbReference type="OrthoDB" id="9787988at2"/>
<gene>
    <name evidence="5" type="ORF">FA047_00570</name>
</gene>